<evidence type="ECO:0000313" key="3">
    <source>
        <dbReference type="Proteomes" id="UP001285521"/>
    </source>
</evidence>
<keyword evidence="1" id="KW-0472">Membrane</keyword>
<protein>
    <submittedName>
        <fullName evidence="2">Uncharacterized protein</fullName>
    </submittedName>
</protein>
<comment type="caution">
    <text evidence="2">The sequence shown here is derived from an EMBL/GenBank/DDBJ whole genome shotgun (WGS) entry which is preliminary data.</text>
</comment>
<evidence type="ECO:0000256" key="1">
    <source>
        <dbReference type="SAM" id="Phobius"/>
    </source>
</evidence>
<keyword evidence="1" id="KW-0812">Transmembrane</keyword>
<sequence length="78" mass="8280">MAACVLLLNLLGWGLLVRLVAPQRYDIGSSGVFGVGLGVTAAGMSLFAVALIIGLFVVTWLVASAGWRIGRFEQRWCA</sequence>
<reference evidence="2 3" key="2">
    <citation type="submission" date="2023-11" db="EMBL/GenBank/DDBJ databases">
        <authorList>
            <person name="Lara A.C."/>
            <person name="Chronakova A."/>
        </authorList>
    </citation>
    <scope>NUCLEOTIDE SEQUENCE [LARGE SCALE GENOMIC DNA]</scope>
    <source>
        <strain evidence="2 3">BCCO 10_0856</strain>
    </source>
</reference>
<keyword evidence="1" id="KW-1133">Transmembrane helix</keyword>
<organism evidence="2 3">
    <name type="scientific">Lentzea miocenica</name>
    <dbReference type="NCBI Taxonomy" id="3095431"/>
    <lineage>
        <taxon>Bacteria</taxon>
        <taxon>Bacillati</taxon>
        <taxon>Actinomycetota</taxon>
        <taxon>Actinomycetes</taxon>
        <taxon>Pseudonocardiales</taxon>
        <taxon>Pseudonocardiaceae</taxon>
        <taxon>Lentzea</taxon>
    </lineage>
</organism>
<evidence type="ECO:0000313" key="2">
    <source>
        <dbReference type="EMBL" id="MDX8034834.1"/>
    </source>
</evidence>
<proteinExistence type="predicted"/>
<keyword evidence="3" id="KW-1185">Reference proteome</keyword>
<dbReference type="Proteomes" id="UP001285521">
    <property type="component" value="Unassembled WGS sequence"/>
</dbReference>
<dbReference type="RefSeq" id="WP_319969849.1">
    <property type="nucleotide sequence ID" value="NZ_JAXAVW010000030.1"/>
</dbReference>
<reference evidence="2 3" key="1">
    <citation type="submission" date="2023-11" db="EMBL/GenBank/DDBJ databases">
        <title>Lentzea sokolovensis, sp. nov., Lentzea kristufkii, sp. nov., and Lentzea miocenensis, sp. nov., rare actinobacteria from Sokolov Coal Basin, Miocene lacustrine sediment, Czech Republic.</title>
        <authorList>
            <person name="Lara A."/>
            <person name="Kotroba L."/>
            <person name="Nouioui I."/>
            <person name="Neumann-Schaal M."/>
            <person name="Mast Y."/>
            <person name="Chronakova A."/>
        </authorList>
    </citation>
    <scope>NUCLEOTIDE SEQUENCE [LARGE SCALE GENOMIC DNA]</scope>
    <source>
        <strain evidence="2 3">BCCO 10_0856</strain>
    </source>
</reference>
<gene>
    <name evidence="2" type="ORF">SK803_31850</name>
</gene>
<feature type="transmembrane region" description="Helical" evidence="1">
    <location>
        <begin position="32"/>
        <end position="63"/>
    </location>
</feature>
<dbReference type="EMBL" id="JAXAVW010000030">
    <property type="protein sequence ID" value="MDX8034834.1"/>
    <property type="molecule type" value="Genomic_DNA"/>
</dbReference>
<name>A0ABU4T9K6_9PSEU</name>
<accession>A0ABU4T9K6</accession>